<comment type="subcellular location">
    <subcellularLocation>
        <location evidence="1 2 3">Nucleus</location>
    </subcellularLocation>
</comment>
<feature type="compositionally biased region" description="Basic and acidic residues" evidence="4">
    <location>
        <begin position="180"/>
        <end position="196"/>
    </location>
</feature>
<name>E3MUQ1_CAERE</name>
<dbReference type="EMBL" id="DS268480">
    <property type="protein sequence ID" value="EFP09833.1"/>
    <property type="molecule type" value="Genomic_DNA"/>
</dbReference>
<gene>
    <name evidence="6" type="ORF">CRE_21394</name>
</gene>
<dbReference type="Proteomes" id="UP000008281">
    <property type="component" value="Unassembled WGS sequence"/>
</dbReference>
<dbReference type="GO" id="GO:0003677">
    <property type="term" value="F:DNA binding"/>
    <property type="evidence" value="ECO:0007669"/>
    <property type="project" value="UniProtKB-UniRule"/>
</dbReference>
<reference evidence="6" key="1">
    <citation type="submission" date="2007-07" db="EMBL/GenBank/DDBJ databases">
        <title>PCAP assembly of the Caenorhabditis remanei genome.</title>
        <authorList>
            <consortium name="The Caenorhabditis remanei Sequencing Consortium"/>
            <person name="Wilson R.K."/>
        </authorList>
    </citation>
    <scope>NUCLEOTIDE SEQUENCE [LARGE SCALE GENOMIC DNA]</scope>
    <source>
        <strain evidence="6">PB4641</strain>
    </source>
</reference>
<dbReference type="PROSITE" id="PS50071">
    <property type="entry name" value="HOMEOBOX_2"/>
    <property type="match status" value="1"/>
</dbReference>
<sequence length="493" mass="58139">MIHQMSVPVEILDVKINISLKCNKCGTVIRLTKEKEVARCNKCQSKSKERSEACKMKVNVIHSQNYFEVDLSFQAITQFFKNVVKFQGKARSDWININLESYWPNWRNKKVGMILCLSDEKWSCIGIKELEENFKPVPNPQSQETNGRASRRDEDIRFEAREVKEEEVAEPVDGPLQNVQEEKRAEGREKRHEHGGGLRLDGINELEEDLKPVANPQIPDINGSASSRGEDIVFENREVKEEEVEEADDGPRQMEANVDVQGEEQAKESERRHENGGGIRVDKAVSVRFHQNSKMLNSRRRWSIEEFLKILMILRGYDEMDMDYDVFEEERDRRHRENFDDGDLSCGDNMDMDFDIGRDNRDEEEQSNESREELKESDNEEEERRSSDDSDSEQESRANDEKGREDDRDEVPEQKRTKRRSVKAVTSKKKKKNYTELLREYFSVEQKKRLNDEFERTEYLSQEQLERIAKKTKLTVKQVTKWFKNQRYRKQFI</sequence>
<keyword evidence="2 3" id="KW-0238">DNA-binding</keyword>
<dbReference type="CDD" id="cd00086">
    <property type="entry name" value="homeodomain"/>
    <property type="match status" value="1"/>
</dbReference>
<evidence type="ECO:0000313" key="6">
    <source>
        <dbReference type="EMBL" id="EFP09833.1"/>
    </source>
</evidence>
<feature type="region of interest" description="Disordered" evidence="4">
    <location>
        <begin position="134"/>
        <end position="199"/>
    </location>
</feature>
<dbReference type="HOGENOM" id="CLU_605876_0_0_1"/>
<dbReference type="SUPFAM" id="SSF46689">
    <property type="entry name" value="Homeodomain-like"/>
    <property type="match status" value="1"/>
</dbReference>
<evidence type="ECO:0000256" key="1">
    <source>
        <dbReference type="ARBA" id="ARBA00004123"/>
    </source>
</evidence>
<evidence type="ECO:0000259" key="5">
    <source>
        <dbReference type="PROSITE" id="PS50071"/>
    </source>
</evidence>
<feature type="region of interest" description="Disordered" evidence="4">
    <location>
        <begin position="330"/>
        <end position="430"/>
    </location>
</feature>
<accession>E3MUQ1</accession>
<dbReference type="InParanoid" id="E3MUQ1"/>
<feature type="compositionally biased region" description="Basic residues" evidence="4">
    <location>
        <begin position="416"/>
        <end position="430"/>
    </location>
</feature>
<feature type="compositionally biased region" description="Basic and acidic residues" evidence="4">
    <location>
        <begin position="368"/>
        <end position="415"/>
    </location>
</feature>
<keyword evidence="2 3" id="KW-0371">Homeobox</keyword>
<organism evidence="7">
    <name type="scientific">Caenorhabditis remanei</name>
    <name type="common">Caenorhabditis vulgaris</name>
    <dbReference type="NCBI Taxonomy" id="31234"/>
    <lineage>
        <taxon>Eukaryota</taxon>
        <taxon>Metazoa</taxon>
        <taxon>Ecdysozoa</taxon>
        <taxon>Nematoda</taxon>
        <taxon>Chromadorea</taxon>
        <taxon>Rhabditida</taxon>
        <taxon>Rhabditina</taxon>
        <taxon>Rhabditomorpha</taxon>
        <taxon>Rhabditoidea</taxon>
        <taxon>Rhabditidae</taxon>
        <taxon>Peloderinae</taxon>
        <taxon>Caenorhabditis</taxon>
    </lineage>
</organism>
<evidence type="ECO:0000256" key="2">
    <source>
        <dbReference type="PROSITE-ProRule" id="PRU00108"/>
    </source>
</evidence>
<dbReference type="Pfam" id="PF00046">
    <property type="entry name" value="Homeodomain"/>
    <property type="match status" value="1"/>
</dbReference>
<dbReference type="InterPro" id="IPR009057">
    <property type="entry name" value="Homeodomain-like_sf"/>
</dbReference>
<feature type="compositionally biased region" description="Basic and acidic residues" evidence="4">
    <location>
        <begin position="150"/>
        <end position="166"/>
    </location>
</feature>
<keyword evidence="7" id="KW-1185">Reference proteome</keyword>
<dbReference type="SMART" id="SM00389">
    <property type="entry name" value="HOX"/>
    <property type="match status" value="1"/>
</dbReference>
<feature type="compositionally biased region" description="Basic and acidic residues" evidence="4">
    <location>
        <begin position="330"/>
        <end position="339"/>
    </location>
</feature>
<evidence type="ECO:0000256" key="4">
    <source>
        <dbReference type="SAM" id="MobiDB-lite"/>
    </source>
</evidence>
<dbReference type="GO" id="GO:0005634">
    <property type="term" value="C:nucleus"/>
    <property type="evidence" value="ECO:0007669"/>
    <property type="project" value="UniProtKB-SubCell"/>
</dbReference>
<dbReference type="Gene3D" id="1.10.10.60">
    <property type="entry name" value="Homeodomain-like"/>
    <property type="match status" value="1"/>
</dbReference>
<dbReference type="InterPro" id="IPR001356">
    <property type="entry name" value="HD"/>
</dbReference>
<protein>
    <recommendedName>
        <fullName evidence="5">Homeobox domain-containing protein</fullName>
    </recommendedName>
</protein>
<feature type="domain" description="Homeobox" evidence="5">
    <location>
        <begin position="433"/>
        <end position="493"/>
    </location>
</feature>
<keyword evidence="2 3" id="KW-0539">Nucleus</keyword>
<evidence type="ECO:0000313" key="7">
    <source>
        <dbReference type="Proteomes" id="UP000008281"/>
    </source>
</evidence>
<evidence type="ECO:0000256" key="3">
    <source>
        <dbReference type="RuleBase" id="RU000682"/>
    </source>
</evidence>
<dbReference type="AlphaFoldDB" id="E3MUQ1"/>
<proteinExistence type="predicted"/>